<organism evidence="3 4">
    <name type="scientific">Adhaeribacter pallidiroseus</name>
    <dbReference type="NCBI Taxonomy" id="2072847"/>
    <lineage>
        <taxon>Bacteria</taxon>
        <taxon>Pseudomonadati</taxon>
        <taxon>Bacteroidota</taxon>
        <taxon>Cytophagia</taxon>
        <taxon>Cytophagales</taxon>
        <taxon>Hymenobacteraceae</taxon>
        <taxon>Adhaeribacter</taxon>
    </lineage>
</organism>
<dbReference type="GO" id="GO:0009190">
    <property type="term" value="P:cyclic nucleotide biosynthetic process"/>
    <property type="evidence" value="ECO:0007669"/>
    <property type="project" value="InterPro"/>
</dbReference>
<evidence type="ECO:0000313" key="4">
    <source>
        <dbReference type="Proteomes" id="UP000253919"/>
    </source>
</evidence>
<dbReference type="Proteomes" id="UP000253919">
    <property type="component" value="Unassembled WGS sequence"/>
</dbReference>
<dbReference type="RefSeq" id="WP_115373572.1">
    <property type="nucleotide sequence ID" value="NZ_QASA01000001.1"/>
</dbReference>
<keyword evidence="3" id="KW-0456">Lyase</keyword>
<keyword evidence="1" id="KW-1133">Transmembrane helix</keyword>
<feature type="domain" description="Guanylate cyclase" evidence="2">
    <location>
        <begin position="182"/>
        <end position="311"/>
    </location>
</feature>
<evidence type="ECO:0000256" key="1">
    <source>
        <dbReference type="SAM" id="Phobius"/>
    </source>
</evidence>
<proteinExistence type="predicted"/>
<dbReference type="InterPro" id="IPR029787">
    <property type="entry name" value="Nucleotide_cyclase"/>
</dbReference>
<evidence type="ECO:0000259" key="2">
    <source>
        <dbReference type="PROSITE" id="PS50125"/>
    </source>
</evidence>
<dbReference type="Gene3D" id="3.30.70.1230">
    <property type="entry name" value="Nucleotide cyclase"/>
    <property type="match status" value="1"/>
</dbReference>
<dbReference type="GO" id="GO:0004016">
    <property type="term" value="F:adenylate cyclase activity"/>
    <property type="evidence" value="ECO:0007669"/>
    <property type="project" value="UniProtKB-EC"/>
</dbReference>
<protein>
    <submittedName>
        <fullName evidence="3">Adenylate cyclase</fullName>
        <ecNumber evidence="3">4.6.1.1</ecNumber>
    </submittedName>
</protein>
<keyword evidence="1" id="KW-0472">Membrane</keyword>
<dbReference type="CDD" id="cd07302">
    <property type="entry name" value="CHD"/>
    <property type="match status" value="1"/>
</dbReference>
<name>A0A369QL90_9BACT</name>
<comment type="caution">
    <text evidence="3">The sequence shown here is derived from an EMBL/GenBank/DDBJ whole genome shotgun (WGS) entry which is preliminary data.</text>
</comment>
<reference evidence="3 4" key="1">
    <citation type="submission" date="2018-04" db="EMBL/GenBank/DDBJ databases">
        <title>Adhaeribacter sp. HMF7616 genome sequencing and assembly.</title>
        <authorList>
            <person name="Kang H."/>
            <person name="Kang J."/>
            <person name="Cha I."/>
            <person name="Kim H."/>
            <person name="Joh K."/>
        </authorList>
    </citation>
    <scope>NUCLEOTIDE SEQUENCE [LARGE SCALE GENOMIC DNA]</scope>
    <source>
        <strain evidence="3 4">HMF7616</strain>
    </source>
</reference>
<dbReference type="PROSITE" id="PS50125">
    <property type="entry name" value="GUANYLATE_CYCLASE_2"/>
    <property type="match status" value="1"/>
</dbReference>
<dbReference type="SUPFAM" id="SSF55073">
    <property type="entry name" value="Nucleotide cyclase"/>
    <property type="match status" value="1"/>
</dbReference>
<feature type="transmembrane region" description="Helical" evidence="1">
    <location>
        <begin position="86"/>
        <end position="112"/>
    </location>
</feature>
<dbReference type="EC" id="4.6.1.1" evidence="3"/>
<accession>A0A369QL90</accession>
<dbReference type="InterPro" id="IPR050697">
    <property type="entry name" value="Adenylyl/Guanylyl_Cyclase_3/4"/>
</dbReference>
<dbReference type="PANTHER" id="PTHR43081:SF1">
    <property type="entry name" value="ADENYLATE CYCLASE, TERMINAL-DIFFERENTIATION SPECIFIC"/>
    <property type="match status" value="1"/>
</dbReference>
<dbReference type="Pfam" id="PF00211">
    <property type="entry name" value="Guanylate_cyc"/>
    <property type="match status" value="1"/>
</dbReference>
<dbReference type="AlphaFoldDB" id="A0A369QL90"/>
<dbReference type="PANTHER" id="PTHR43081">
    <property type="entry name" value="ADENYLATE CYCLASE, TERMINAL-DIFFERENTIATION SPECIFIC-RELATED"/>
    <property type="match status" value="1"/>
</dbReference>
<evidence type="ECO:0000313" key="3">
    <source>
        <dbReference type="EMBL" id="RDC64415.1"/>
    </source>
</evidence>
<feature type="transmembrane region" description="Helical" evidence="1">
    <location>
        <begin position="52"/>
        <end position="74"/>
    </location>
</feature>
<keyword evidence="4" id="KW-1185">Reference proteome</keyword>
<gene>
    <name evidence="3" type="ORF">AHMF7616_03029</name>
</gene>
<feature type="transmembrane region" description="Helical" evidence="1">
    <location>
        <begin position="12"/>
        <end position="32"/>
    </location>
</feature>
<dbReference type="InterPro" id="IPR001054">
    <property type="entry name" value="A/G_cyclase"/>
</dbReference>
<dbReference type="EMBL" id="QASA01000001">
    <property type="protein sequence ID" value="RDC64415.1"/>
    <property type="molecule type" value="Genomic_DNA"/>
</dbReference>
<dbReference type="SMART" id="SM00044">
    <property type="entry name" value="CYCc"/>
    <property type="match status" value="1"/>
</dbReference>
<keyword evidence="1" id="KW-0812">Transmembrane</keyword>
<dbReference type="GO" id="GO:0035556">
    <property type="term" value="P:intracellular signal transduction"/>
    <property type="evidence" value="ECO:0007669"/>
    <property type="project" value="InterPro"/>
</dbReference>
<sequence length="365" mass="41180">MKKRSQIKLTQLRLIVVAWLLVGLFMSVYDHLVLHTANSQGPSELYSFEFSLILNLGSAFLGALLGGSFLVFYVNVKYPDKPYRKTILAVGTSYLLIILFIMLVIGVISVQIRTGKSFSDPVAQQAFKLFLLDSSRAKNILVWFLVVAFTQFLLQINTKLGPGELYNLIQGKYHTALEEKKIFMFLDINASTSIAEQLGDEQYHEFLKDFFADITNPILDNKGEIYQYVGDEVVVAWQYENGIENSQCLRCFFDIKQQIQHNRAKYLHRYGVVPSFKAGLHCGKVVAGEVGILKRDVTYSGNVLNTTSRIQSMCKEFKEEVIASADLLAELCLVNNFVAQTLGSIKLRGKEQEIVLSTVKPFTLL</sequence>
<dbReference type="OrthoDB" id="9768499at2"/>